<reference evidence="4" key="1">
    <citation type="journal article" date="2019" name="Int. J. Syst. Evol. Microbiol.">
        <title>The Global Catalogue of Microorganisms (GCM) 10K type strain sequencing project: providing services to taxonomists for standard genome sequencing and annotation.</title>
        <authorList>
            <consortium name="The Broad Institute Genomics Platform"/>
            <consortium name="The Broad Institute Genome Sequencing Center for Infectious Disease"/>
            <person name="Wu L."/>
            <person name="Ma J."/>
        </authorList>
    </citation>
    <scope>NUCLEOTIDE SEQUENCE [LARGE SCALE GENOMIC DNA]</scope>
    <source>
        <strain evidence="4">CGMCC 4.7248</strain>
    </source>
</reference>
<evidence type="ECO:0000256" key="1">
    <source>
        <dbReference type="SAM" id="MobiDB-lite"/>
    </source>
</evidence>
<dbReference type="RefSeq" id="WP_381028199.1">
    <property type="nucleotide sequence ID" value="NZ_JBHSNY010000011.1"/>
</dbReference>
<organism evidence="3 4">
    <name type="scientific">Streptomyces bullii</name>
    <dbReference type="NCBI Taxonomy" id="349910"/>
    <lineage>
        <taxon>Bacteria</taxon>
        <taxon>Bacillati</taxon>
        <taxon>Actinomycetota</taxon>
        <taxon>Actinomycetes</taxon>
        <taxon>Kitasatosporales</taxon>
        <taxon>Streptomycetaceae</taxon>
        <taxon>Streptomyces</taxon>
    </lineage>
</organism>
<evidence type="ECO:0000313" key="3">
    <source>
        <dbReference type="EMBL" id="MFC5637985.1"/>
    </source>
</evidence>
<sequence length="402" mass="42275">MGNEQPLPREAGDATEFVACMRRLKDQAGLTYRQLEANAAKHGDVLARSTVADVLRRSSLPRPEVVAAFVRACRAGEDTAAWLEARNRLAAAERAVSTQAGRFGPETGNGAGTQPGARTEPGTGSKPAAGWEPGAGTGSATGARATEPPRRPSPRRQQDAVAPPTVAAHPTAAQDAAARAARRRNRRQAVAGAVAAALVLSVLGAWTLLRDETGGRADPAASTHGEAPWIGVASTPALPEDVRAALAGPSRIRPAGAPQLCVTEGHDRQGHYRSQVAVQRPCVDATPPQTSLAPAGNGGAFYIQWRHPVRGVGCLTALGSGHVVEGLLEPWPWESCSADRTSQQFLIEPLGRPGTDRYRIRLVHNGMCLGVNGDDDRAEGAEIAQQRCTGARDQEFLVDTDL</sequence>
<dbReference type="InterPro" id="IPR035992">
    <property type="entry name" value="Ricin_B-like_lectins"/>
</dbReference>
<keyword evidence="2" id="KW-0472">Membrane</keyword>
<dbReference type="Proteomes" id="UP001596154">
    <property type="component" value="Unassembled WGS sequence"/>
</dbReference>
<keyword evidence="2" id="KW-1133">Transmembrane helix</keyword>
<feature type="compositionally biased region" description="Low complexity" evidence="1">
    <location>
        <begin position="160"/>
        <end position="175"/>
    </location>
</feature>
<dbReference type="Pfam" id="PF13560">
    <property type="entry name" value="HTH_31"/>
    <property type="match status" value="1"/>
</dbReference>
<evidence type="ECO:0000256" key="2">
    <source>
        <dbReference type="SAM" id="Phobius"/>
    </source>
</evidence>
<comment type="caution">
    <text evidence="3">The sequence shown here is derived from an EMBL/GenBank/DDBJ whole genome shotgun (WGS) entry which is preliminary data.</text>
</comment>
<dbReference type="PROSITE" id="PS50231">
    <property type="entry name" value="RICIN_B_LECTIN"/>
    <property type="match status" value="1"/>
</dbReference>
<gene>
    <name evidence="3" type="ORF">ACFPZJ_30310</name>
</gene>
<dbReference type="Gene3D" id="2.80.10.50">
    <property type="match status" value="1"/>
</dbReference>
<keyword evidence="4" id="KW-1185">Reference proteome</keyword>
<accession>A0ABW0UY53</accession>
<feature type="region of interest" description="Disordered" evidence="1">
    <location>
        <begin position="96"/>
        <end position="175"/>
    </location>
</feature>
<dbReference type="CDD" id="cd00161">
    <property type="entry name" value="beta-trefoil_Ricin-like"/>
    <property type="match status" value="1"/>
</dbReference>
<proteinExistence type="predicted"/>
<protein>
    <submittedName>
        <fullName evidence="3">Helix-turn-helix domain-containing protein</fullName>
    </submittedName>
</protein>
<keyword evidence="2" id="KW-0812">Transmembrane</keyword>
<dbReference type="SUPFAM" id="SSF50370">
    <property type="entry name" value="Ricin B-like lectins"/>
    <property type="match status" value="1"/>
</dbReference>
<name>A0ABW0UY53_9ACTN</name>
<evidence type="ECO:0000313" key="4">
    <source>
        <dbReference type="Proteomes" id="UP001596154"/>
    </source>
</evidence>
<feature type="transmembrane region" description="Helical" evidence="2">
    <location>
        <begin position="189"/>
        <end position="209"/>
    </location>
</feature>
<dbReference type="EMBL" id="JBHSNY010000011">
    <property type="protein sequence ID" value="MFC5637985.1"/>
    <property type="molecule type" value="Genomic_DNA"/>
</dbReference>